<evidence type="ECO:0000313" key="7">
    <source>
        <dbReference type="Proteomes" id="UP000587527"/>
    </source>
</evidence>
<evidence type="ECO:0000313" key="6">
    <source>
        <dbReference type="EMBL" id="MBB5867126.1"/>
    </source>
</evidence>
<evidence type="ECO:0000259" key="4">
    <source>
        <dbReference type="Pfam" id="PF00326"/>
    </source>
</evidence>
<dbReference type="Gene3D" id="2.130.10.120">
    <property type="entry name" value="Prolyl oligopeptidase, N-terminal domain"/>
    <property type="match status" value="1"/>
</dbReference>
<protein>
    <submittedName>
        <fullName evidence="6">Prolyl oligopeptidase</fullName>
        <ecNumber evidence="6">3.4.21.26</ecNumber>
    </submittedName>
</protein>
<dbReference type="SUPFAM" id="SSF53474">
    <property type="entry name" value="alpha/beta-Hydrolases"/>
    <property type="match status" value="1"/>
</dbReference>
<dbReference type="EC" id="3.4.21.26" evidence="6"/>
<dbReference type="InterPro" id="IPR023302">
    <property type="entry name" value="Pept_S9A_N"/>
</dbReference>
<dbReference type="PANTHER" id="PTHR42881">
    <property type="entry name" value="PROLYL ENDOPEPTIDASE"/>
    <property type="match status" value="1"/>
</dbReference>
<keyword evidence="2 6" id="KW-0378">Hydrolase</keyword>
<dbReference type="GO" id="GO:0006508">
    <property type="term" value="P:proteolysis"/>
    <property type="evidence" value="ECO:0007669"/>
    <property type="project" value="UniProtKB-KW"/>
</dbReference>
<keyword evidence="3" id="KW-0720">Serine protease</keyword>
<dbReference type="GO" id="GO:0070012">
    <property type="term" value="F:oligopeptidase activity"/>
    <property type="evidence" value="ECO:0007669"/>
    <property type="project" value="TreeGrafter"/>
</dbReference>
<organism evidence="6 7">
    <name type="scientific">Allocatelliglobosispora scoriae</name>
    <dbReference type="NCBI Taxonomy" id="643052"/>
    <lineage>
        <taxon>Bacteria</taxon>
        <taxon>Bacillati</taxon>
        <taxon>Actinomycetota</taxon>
        <taxon>Actinomycetes</taxon>
        <taxon>Micromonosporales</taxon>
        <taxon>Micromonosporaceae</taxon>
        <taxon>Allocatelliglobosispora</taxon>
    </lineage>
</organism>
<accession>A0A841BIV0</accession>
<dbReference type="GO" id="GO:0005829">
    <property type="term" value="C:cytosol"/>
    <property type="evidence" value="ECO:0007669"/>
    <property type="project" value="TreeGrafter"/>
</dbReference>
<dbReference type="Gene3D" id="3.40.50.1820">
    <property type="entry name" value="alpha/beta hydrolase"/>
    <property type="match status" value="1"/>
</dbReference>
<dbReference type="Pfam" id="PF02897">
    <property type="entry name" value="Peptidase_S9_N"/>
    <property type="match status" value="1"/>
</dbReference>
<dbReference type="EMBL" id="JACHMN010000001">
    <property type="protein sequence ID" value="MBB5867126.1"/>
    <property type="molecule type" value="Genomic_DNA"/>
</dbReference>
<dbReference type="RefSeq" id="WP_184831498.1">
    <property type="nucleotide sequence ID" value="NZ_JACHMN010000001.1"/>
</dbReference>
<evidence type="ECO:0000256" key="2">
    <source>
        <dbReference type="ARBA" id="ARBA00022801"/>
    </source>
</evidence>
<dbReference type="Pfam" id="PF00326">
    <property type="entry name" value="Peptidase_S9"/>
    <property type="match status" value="1"/>
</dbReference>
<dbReference type="PRINTS" id="PR00862">
    <property type="entry name" value="PROLIGOPTASE"/>
</dbReference>
<dbReference type="InterPro" id="IPR001375">
    <property type="entry name" value="Peptidase_S9_cat"/>
</dbReference>
<sequence>MDQQLDADEYLWLEELDSVEASGWVAENNERMVAATGGAGFAALREEIRQVLDDDHRIPYPRRRAGFLYNFWRDGEHPRGVWRRTTPQEYATAAPVWEVLLDVDALAAAEGENWVWHGAAVLRPAYERALVSLSRGGADATVVREFDLVGREFVADGFVLPEAKSSVHWVDADHVFVGTDTGPGSMTVSGYPRVIRLWRRGTPLEESVVVFEGEPGDVLVDASRHLTPGFERSFVRRSTDFFHRRIWQLTDDGGLVRIEVPDDAVAQVHREWLLVRLRTPWQVGGVVFSAGALLAARYDEFVAGGRDLTVLFEPDERTALSTWSWTQHHLVLNLLVDVATRLEVLTPGDGGWERSPLIDATDLSSSYILDTHPDDDDDYLLVTDGFLEPATLRQGRLGGSGPEVLKQAPGFFDPAGMTVEQHFAVSADGTRVPYFVIGDPAARPGPALLTGYGGFANAKLPGYEGVTGRAWLARGGTYVVANIRGGGEYGPAWHHAAQRERRPRAFEDFAAIAQDLVTRGVTTAAQLGVDGRSNGGLLTGVMLTRYPELFGAIVIGVPLLDMRRFHKLLAGASWMAEYGDPDNPDDWEFLRGYSPYQNVRAGQAYPPVLLITSTRDDRVHPGHARKMAARLLAHGYDVSYYENVEGGHGTAADSSQRAFLTALKFDFLWRTLRPEAS</sequence>
<dbReference type="Proteomes" id="UP000587527">
    <property type="component" value="Unassembled WGS sequence"/>
</dbReference>
<dbReference type="AlphaFoldDB" id="A0A841BIV0"/>
<dbReference type="GO" id="GO:0004252">
    <property type="term" value="F:serine-type endopeptidase activity"/>
    <property type="evidence" value="ECO:0007669"/>
    <property type="project" value="UniProtKB-EC"/>
</dbReference>
<evidence type="ECO:0000259" key="5">
    <source>
        <dbReference type="Pfam" id="PF02897"/>
    </source>
</evidence>
<dbReference type="InterPro" id="IPR029058">
    <property type="entry name" value="AB_hydrolase_fold"/>
</dbReference>
<dbReference type="InterPro" id="IPR002470">
    <property type="entry name" value="Peptidase_S9A"/>
</dbReference>
<feature type="domain" description="Peptidase S9 prolyl oligopeptidase catalytic" evidence="4">
    <location>
        <begin position="471"/>
        <end position="672"/>
    </location>
</feature>
<reference evidence="6 7" key="1">
    <citation type="submission" date="2020-08" db="EMBL/GenBank/DDBJ databases">
        <title>Sequencing the genomes of 1000 actinobacteria strains.</title>
        <authorList>
            <person name="Klenk H.-P."/>
        </authorList>
    </citation>
    <scope>NUCLEOTIDE SEQUENCE [LARGE SCALE GENOMIC DNA]</scope>
    <source>
        <strain evidence="6 7">DSM 45362</strain>
    </source>
</reference>
<keyword evidence="7" id="KW-1185">Reference proteome</keyword>
<name>A0A841BIV0_9ACTN</name>
<evidence type="ECO:0000256" key="1">
    <source>
        <dbReference type="ARBA" id="ARBA00022670"/>
    </source>
</evidence>
<proteinExistence type="predicted"/>
<evidence type="ECO:0000256" key="3">
    <source>
        <dbReference type="ARBA" id="ARBA00022825"/>
    </source>
</evidence>
<gene>
    <name evidence="6" type="ORF">F4553_000505</name>
</gene>
<keyword evidence="1" id="KW-0645">Protease</keyword>
<feature type="domain" description="Peptidase S9A N-terminal" evidence="5">
    <location>
        <begin position="7"/>
        <end position="216"/>
    </location>
</feature>
<dbReference type="SUPFAM" id="SSF50993">
    <property type="entry name" value="Peptidase/esterase 'gauge' domain"/>
    <property type="match status" value="1"/>
</dbReference>
<dbReference type="InterPro" id="IPR051167">
    <property type="entry name" value="Prolyl_oligopep/macrocyclase"/>
</dbReference>
<comment type="caution">
    <text evidence="6">The sequence shown here is derived from an EMBL/GenBank/DDBJ whole genome shotgun (WGS) entry which is preliminary data.</text>
</comment>
<dbReference type="PANTHER" id="PTHR42881:SF13">
    <property type="entry name" value="PROLYL ENDOPEPTIDASE"/>
    <property type="match status" value="1"/>
</dbReference>